<dbReference type="GO" id="GO:0016020">
    <property type="term" value="C:membrane"/>
    <property type="evidence" value="ECO:0007669"/>
    <property type="project" value="InterPro"/>
</dbReference>
<evidence type="ECO:0000256" key="2">
    <source>
        <dbReference type="SAM" id="Phobius"/>
    </source>
</evidence>
<feature type="compositionally biased region" description="Polar residues" evidence="1">
    <location>
        <begin position="146"/>
        <end position="155"/>
    </location>
</feature>
<dbReference type="EMBL" id="BRXZ01003652">
    <property type="protein sequence ID" value="GMH59245.1"/>
    <property type="molecule type" value="Genomic_DNA"/>
</dbReference>
<dbReference type="OrthoDB" id="189655at2759"/>
<reference evidence="3" key="1">
    <citation type="submission" date="2022-07" db="EMBL/GenBank/DDBJ databases">
        <title>Genome analysis of Parmales, a sister group of diatoms, reveals the evolutionary specialization of diatoms from phago-mixotrophs to photoautotrophs.</title>
        <authorList>
            <person name="Ban H."/>
            <person name="Sato S."/>
            <person name="Yoshikawa S."/>
            <person name="Kazumasa Y."/>
            <person name="Nakamura Y."/>
            <person name="Ichinomiya M."/>
            <person name="Saitoh K."/>
            <person name="Sato N."/>
            <person name="Blanc-Mathieu R."/>
            <person name="Endo H."/>
            <person name="Kuwata A."/>
            <person name="Ogata H."/>
        </authorList>
    </citation>
    <scope>NUCLEOTIDE SEQUENCE</scope>
</reference>
<accession>A0A9W7A0M7</accession>
<feature type="transmembrane region" description="Helical" evidence="2">
    <location>
        <begin position="310"/>
        <end position="331"/>
    </location>
</feature>
<keyword evidence="2" id="KW-1133">Transmembrane helix</keyword>
<feature type="transmembrane region" description="Helical" evidence="2">
    <location>
        <begin position="218"/>
        <end position="238"/>
    </location>
</feature>
<feature type="transmembrane region" description="Helical" evidence="2">
    <location>
        <begin position="277"/>
        <end position="298"/>
    </location>
</feature>
<gene>
    <name evidence="3" type="ORF">TrRE_jg13409</name>
</gene>
<dbReference type="InterPro" id="IPR006201">
    <property type="entry name" value="Neur_channel"/>
</dbReference>
<evidence type="ECO:0000313" key="3">
    <source>
        <dbReference type="EMBL" id="GMH59245.1"/>
    </source>
</evidence>
<name>A0A9W7A0M7_9STRA</name>
<feature type="transmembrane region" description="Helical" evidence="2">
    <location>
        <begin position="244"/>
        <end position="265"/>
    </location>
</feature>
<proteinExistence type="predicted"/>
<protein>
    <submittedName>
        <fullName evidence="3">Uncharacterized protein</fullName>
    </submittedName>
</protein>
<sequence>MAEQLWVPPLVILNADSLASSPSTPSVDWLTGVCHRKTYFNGTVTNELSQIKLFPFDWDDLRLIASSSVDARHGQKGLNLVPEANWTTSQMIPYYLESSVQEWEIFPIMSKIGIWNSETYKKKYIDTKRRMSTGRSLFHPGERNSGRSSSYTSQPKVAAVGEEEEYVDSDFDHSDHATTKTPPKKDSDAKLESPKKQKAKGLAGVEITIHVRRRYEYYLTKIILIFNVVVFMSWGLGFTPHDEIIGRLTMVFTAATAAFAFMYTVQQELPKLAFLTFIDKQMISGILSLAAQAVQAVVAFKTDSNFVDGIFSAAIPSIYVIYNSVISVNVYRARSEEALHEHRESRDVTAMKESQIHFKAKPHVD</sequence>
<feature type="compositionally biased region" description="Basic and acidic residues" evidence="1">
    <location>
        <begin position="170"/>
        <end position="195"/>
    </location>
</feature>
<dbReference type="Proteomes" id="UP001165082">
    <property type="component" value="Unassembled WGS sequence"/>
</dbReference>
<dbReference type="GO" id="GO:0004888">
    <property type="term" value="F:transmembrane signaling receptor activity"/>
    <property type="evidence" value="ECO:0007669"/>
    <property type="project" value="InterPro"/>
</dbReference>
<evidence type="ECO:0000313" key="4">
    <source>
        <dbReference type="Proteomes" id="UP001165082"/>
    </source>
</evidence>
<keyword evidence="2" id="KW-0812">Transmembrane</keyword>
<dbReference type="AlphaFoldDB" id="A0A9W7A0M7"/>
<dbReference type="Gene3D" id="1.20.58.390">
    <property type="entry name" value="Neurotransmitter-gated ion-channel transmembrane domain"/>
    <property type="match status" value="1"/>
</dbReference>
<dbReference type="InterPro" id="IPR038050">
    <property type="entry name" value="Neuro_actylchol_rec"/>
</dbReference>
<dbReference type="GO" id="GO:0005216">
    <property type="term" value="F:monoatomic ion channel activity"/>
    <property type="evidence" value="ECO:0007669"/>
    <property type="project" value="InterPro"/>
</dbReference>
<keyword evidence="4" id="KW-1185">Reference proteome</keyword>
<keyword evidence="2" id="KW-0472">Membrane</keyword>
<dbReference type="PANTHER" id="PTHR18945">
    <property type="entry name" value="NEUROTRANSMITTER GATED ION CHANNEL"/>
    <property type="match status" value="1"/>
</dbReference>
<evidence type="ECO:0000256" key="1">
    <source>
        <dbReference type="SAM" id="MobiDB-lite"/>
    </source>
</evidence>
<feature type="region of interest" description="Disordered" evidence="1">
    <location>
        <begin position="134"/>
        <end position="196"/>
    </location>
</feature>
<organism evidence="3 4">
    <name type="scientific">Triparma retinervis</name>
    <dbReference type="NCBI Taxonomy" id="2557542"/>
    <lineage>
        <taxon>Eukaryota</taxon>
        <taxon>Sar</taxon>
        <taxon>Stramenopiles</taxon>
        <taxon>Ochrophyta</taxon>
        <taxon>Bolidophyceae</taxon>
        <taxon>Parmales</taxon>
        <taxon>Triparmaceae</taxon>
        <taxon>Triparma</taxon>
    </lineage>
</organism>
<comment type="caution">
    <text evidence="3">The sequence shown here is derived from an EMBL/GenBank/DDBJ whole genome shotgun (WGS) entry which is preliminary data.</text>
</comment>